<reference evidence="22" key="1">
    <citation type="journal article" date="2014" name="Nature">
        <title>Niche filling slows the diversification of Himalayan songbirds.</title>
        <authorList>
            <person name="Price T.D."/>
            <person name="Hooper D.M."/>
            <person name="Buchanan C.D."/>
            <person name="Johansson U.S."/>
            <person name="Tietze D.T."/>
            <person name="Alstrom P."/>
            <person name="Olsson U."/>
            <person name="Ghosh-Harihar M."/>
            <person name="Ishtiaq F."/>
            <person name="Gupta S.K."/>
            <person name="Martens J."/>
            <person name="Harr B."/>
            <person name="Singh P."/>
            <person name="Mohan D."/>
        </authorList>
    </citation>
    <scope>NUCLEOTIDE SEQUENCE</scope>
</reference>
<evidence type="ECO:0000256" key="10">
    <source>
        <dbReference type="ARBA" id="ARBA00022982"/>
    </source>
</evidence>
<feature type="transmembrane region" description="Helical" evidence="19">
    <location>
        <begin position="114"/>
        <end position="134"/>
    </location>
</feature>
<comment type="cofactor">
    <cofactor evidence="19">
        <name>heme b</name>
        <dbReference type="ChEBI" id="CHEBI:60344"/>
    </cofactor>
    <text evidence="19">Binds 2 heme groups non-covalently.</text>
</comment>
<gene>
    <name evidence="22" type="primary">cytb</name>
</gene>
<keyword evidence="5 18" id="KW-0349">Heme</keyword>
<evidence type="ECO:0000256" key="16">
    <source>
        <dbReference type="ARBA" id="ARBA00061233"/>
    </source>
</evidence>
<keyword evidence="12 18" id="KW-0408">Iron</keyword>
<feature type="domain" description="Cytochrome b/b6 N-terminal region profile" evidence="20">
    <location>
        <begin position="1"/>
        <end position="210"/>
    </location>
</feature>
<dbReference type="InterPro" id="IPR005798">
    <property type="entry name" value="Cyt_b/b6_C"/>
</dbReference>
<evidence type="ECO:0000256" key="6">
    <source>
        <dbReference type="ARBA" id="ARBA00022660"/>
    </source>
</evidence>
<feature type="transmembrane region" description="Helical" evidence="19">
    <location>
        <begin position="31"/>
        <end position="57"/>
    </location>
</feature>
<dbReference type="SUPFAM" id="SSF81648">
    <property type="entry name" value="a domain/subunit of cytochrome bc1 complex (Ubiquinol-cytochrome c reductase)"/>
    <property type="match status" value="1"/>
</dbReference>
<evidence type="ECO:0000259" key="20">
    <source>
        <dbReference type="PROSITE" id="PS51002"/>
    </source>
</evidence>
<dbReference type="InterPro" id="IPR027387">
    <property type="entry name" value="Cytb/b6-like_sf"/>
</dbReference>
<proteinExistence type="inferred from homology"/>
<keyword evidence="13" id="KW-0830">Ubiquinone</keyword>
<feature type="transmembrane region" description="Helical" evidence="19">
    <location>
        <begin position="78"/>
        <end position="99"/>
    </location>
</feature>
<dbReference type="GO" id="GO:0006122">
    <property type="term" value="P:mitochondrial electron transport, ubiquinol to cytochrome c"/>
    <property type="evidence" value="ECO:0007669"/>
    <property type="project" value="TreeGrafter"/>
</dbReference>
<keyword evidence="6 19" id="KW-0679">Respiratory chain</keyword>
<evidence type="ECO:0000259" key="21">
    <source>
        <dbReference type="PROSITE" id="PS51003"/>
    </source>
</evidence>
<dbReference type="CDD" id="cd00284">
    <property type="entry name" value="Cytochrome_b_N"/>
    <property type="match status" value="1"/>
</dbReference>
<dbReference type="CDD" id="cd00290">
    <property type="entry name" value="cytochrome_b_C"/>
    <property type="match status" value="1"/>
</dbReference>
<evidence type="ECO:0000256" key="11">
    <source>
        <dbReference type="ARBA" id="ARBA00022989"/>
    </source>
</evidence>
<comment type="subcellular location">
    <subcellularLocation>
        <location evidence="2">Mitochondrion inner membrane</location>
        <topology evidence="2">Multi-pass membrane protein</topology>
    </subcellularLocation>
</comment>
<evidence type="ECO:0000256" key="14">
    <source>
        <dbReference type="ARBA" id="ARBA00023128"/>
    </source>
</evidence>
<feature type="transmembrane region" description="Helical" evidence="19">
    <location>
        <begin position="179"/>
        <end position="201"/>
    </location>
</feature>
<evidence type="ECO:0000256" key="2">
    <source>
        <dbReference type="ARBA" id="ARBA00004448"/>
    </source>
</evidence>
<evidence type="ECO:0000256" key="8">
    <source>
        <dbReference type="ARBA" id="ARBA00022723"/>
    </source>
</evidence>
<comment type="function">
    <text evidence="1 19">Component of the ubiquinol-cytochrome c reductase complex (complex III or cytochrome b-c1 complex) that is part of the mitochondrial respiratory chain. The b-c1 complex mediates electron transfer from ubiquinol to cytochrome c. Contributes to the generation of a proton gradient across the mitochondrial membrane that is then used for ATP synthesis.</text>
</comment>
<dbReference type="PROSITE" id="PS51002">
    <property type="entry name" value="CYTB_NTER"/>
    <property type="match status" value="1"/>
</dbReference>
<dbReference type="PANTHER" id="PTHR19271:SF16">
    <property type="entry name" value="CYTOCHROME B"/>
    <property type="match status" value="1"/>
</dbReference>
<evidence type="ECO:0000256" key="13">
    <source>
        <dbReference type="ARBA" id="ARBA00023075"/>
    </source>
</evidence>
<organism evidence="22">
    <name type="scientific">Mycerobas icterioides</name>
    <dbReference type="NCBI Taxonomy" id="1464027"/>
    <lineage>
        <taxon>Eukaryota</taxon>
        <taxon>Metazoa</taxon>
        <taxon>Chordata</taxon>
        <taxon>Craniata</taxon>
        <taxon>Vertebrata</taxon>
        <taxon>Euteleostomi</taxon>
        <taxon>Archelosauria</taxon>
        <taxon>Archosauria</taxon>
        <taxon>Dinosauria</taxon>
        <taxon>Saurischia</taxon>
        <taxon>Theropoda</taxon>
        <taxon>Coelurosauria</taxon>
        <taxon>Aves</taxon>
        <taxon>Neognathae</taxon>
        <taxon>Neoaves</taxon>
        <taxon>Telluraves</taxon>
        <taxon>Australaves</taxon>
        <taxon>Passeriformes</taxon>
        <taxon>Passeroidea</taxon>
        <taxon>Fringillidae</taxon>
        <taxon>Carduelinae</taxon>
        <taxon>Mycerobas</taxon>
    </lineage>
</organism>
<evidence type="ECO:0000256" key="1">
    <source>
        <dbReference type="ARBA" id="ARBA00002566"/>
    </source>
</evidence>
<dbReference type="GO" id="GO:0005743">
    <property type="term" value="C:mitochondrial inner membrane"/>
    <property type="evidence" value="ECO:0007669"/>
    <property type="project" value="UniProtKB-SubCell"/>
</dbReference>
<dbReference type="InterPro" id="IPR016174">
    <property type="entry name" value="Di-haem_cyt_TM"/>
</dbReference>
<feature type="binding site" description="axial binding residue" evidence="18">
    <location>
        <position position="98"/>
    </location>
    <ligand>
        <name>heme b</name>
        <dbReference type="ChEBI" id="CHEBI:60344"/>
        <label>b566</label>
    </ligand>
    <ligandPart>
        <name>Fe</name>
        <dbReference type="ChEBI" id="CHEBI:18248"/>
    </ligandPart>
</feature>
<keyword evidence="4 19" id="KW-0813">Transport</keyword>
<keyword evidence="7 19" id="KW-0812">Transmembrane</keyword>
<dbReference type="GO" id="GO:0016491">
    <property type="term" value="F:oxidoreductase activity"/>
    <property type="evidence" value="ECO:0007669"/>
    <property type="project" value="UniProtKB-UniRule"/>
</dbReference>
<dbReference type="PIRSF" id="PIRSF038885">
    <property type="entry name" value="COB"/>
    <property type="match status" value="1"/>
</dbReference>
<keyword evidence="9" id="KW-0999">Mitochondrion inner membrane</keyword>
<feature type="binding site" description="axial binding residue" evidence="18">
    <location>
        <position position="84"/>
    </location>
    <ligand>
        <name>heme b</name>
        <dbReference type="ChEBI" id="CHEBI:60344"/>
        <label>b562</label>
    </ligand>
    <ligandPart>
        <name>Fe</name>
        <dbReference type="ChEBI" id="CHEBI:18248"/>
    </ligandPart>
</feature>
<keyword evidence="15 19" id="KW-0472">Membrane</keyword>
<dbReference type="SUPFAM" id="SSF81342">
    <property type="entry name" value="Transmembrane di-heme cytochromes"/>
    <property type="match status" value="1"/>
</dbReference>
<dbReference type="InterPro" id="IPR036150">
    <property type="entry name" value="Cyt_b/b6_C_sf"/>
</dbReference>
<dbReference type="EMBL" id="KJ456356">
    <property type="protein sequence ID" value="AHY87989.1"/>
    <property type="molecule type" value="Genomic_DNA"/>
</dbReference>
<feature type="transmembrane region" description="Helical" evidence="19">
    <location>
        <begin position="289"/>
        <end position="308"/>
    </location>
</feature>
<dbReference type="InterPro" id="IPR048260">
    <property type="entry name" value="Cytochrome_b_C_euk/bac"/>
</dbReference>
<evidence type="ECO:0000256" key="5">
    <source>
        <dbReference type="ARBA" id="ARBA00022617"/>
    </source>
</evidence>
<dbReference type="GO" id="GO:0045275">
    <property type="term" value="C:respiratory chain complex III"/>
    <property type="evidence" value="ECO:0007669"/>
    <property type="project" value="InterPro"/>
</dbReference>
<dbReference type="Pfam" id="PF00032">
    <property type="entry name" value="Cytochrom_B_C"/>
    <property type="match status" value="1"/>
</dbReference>
<name>A0A059TI82_9FRIN</name>
<dbReference type="GO" id="GO:0008121">
    <property type="term" value="F:quinol-cytochrome-c reductase activity"/>
    <property type="evidence" value="ECO:0007669"/>
    <property type="project" value="InterPro"/>
</dbReference>
<dbReference type="FunFam" id="1.20.810.10:FF:000002">
    <property type="entry name" value="Cytochrome b"/>
    <property type="match status" value="1"/>
</dbReference>
<dbReference type="InterPro" id="IPR005797">
    <property type="entry name" value="Cyt_b/b6_N"/>
</dbReference>
<dbReference type="PANTHER" id="PTHR19271">
    <property type="entry name" value="CYTOCHROME B"/>
    <property type="match status" value="1"/>
</dbReference>
<dbReference type="InterPro" id="IPR048259">
    <property type="entry name" value="Cytochrome_b_N_euk/bac"/>
</dbReference>
<feature type="transmembrane region" description="Helical" evidence="19">
    <location>
        <begin position="347"/>
        <end position="373"/>
    </location>
</feature>
<feature type="binding site" evidence="17">
    <location>
        <position position="202"/>
    </location>
    <ligand>
        <name>a ubiquinone</name>
        <dbReference type="ChEBI" id="CHEBI:16389"/>
    </ligand>
</feature>
<comment type="similarity">
    <text evidence="16 19">Belongs to the cytochrome b family.</text>
</comment>
<keyword evidence="14 19" id="KW-0496">Mitochondrion</keyword>
<keyword evidence="10 19" id="KW-0249">Electron transport</keyword>
<sequence length="380" mass="42403">MALNLRKNHQILKIINDALIDLPTPPNISTWWNFGSLLGICLVTQIVTGLLLAMHYTADTNLAFSSVAHMCRDVQFGWLIRNLHANGASFFFICIYLHIGRGIYYGSYLNKETWNIGVILLLTLMATAFVGYVLPWGQMSFWGATVITNLFSAIPYIGQTLVEWAWGGFSVDNPTLTRFFALHFLLPFVIVGLTLVHLTFLHETGSNNPTGVPSDCDKIPFHLYYTVKDILGFALMITLLVSLALFSPNMLGDPENFTPANPLVTPPHIKPEWYFLFAYAILRSIPNKLGGVLALAASILVLFLLPLLHTSKLRSMTFRPISQILFWALVANVLILTWVGSQPVEHPFIIIGQLASLSYFTIILVLFPLAAALENKLLKL</sequence>
<feature type="domain" description="Cytochrome b/b6 C-terminal region profile" evidence="21">
    <location>
        <begin position="211"/>
        <end position="380"/>
    </location>
</feature>
<dbReference type="GO" id="GO:0046872">
    <property type="term" value="F:metal ion binding"/>
    <property type="evidence" value="ECO:0007669"/>
    <property type="project" value="UniProtKB-UniRule"/>
</dbReference>
<evidence type="ECO:0000256" key="17">
    <source>
        <dbReference type="PIRSR" id="PIRSR038885-1"/>
    </source>
</evidence>
<dbReference type="InterPro" id="IPR030689">
    <property type="entry name" value="Cytochrome_b"/>
</dbReference>
<evidence type="ECO:0000256" key="12">
    <source>
        <dbReference type="ARBA" id="ARBA00023004"/>
    </source>
</evidence>
<feature type="binding site" description="axial binding residue" evidence="18">
    <location>
        <position position="197"/>
    </location>
    <ligand>
        <name>heme b</name>
        <dbReference type="ChEBI" id="CHEBI:60344"/>
        <label>b566</label>
    </ligand>
    <ligandPart>
        <name>Fe</name>
        <dbReference type="ChEBI" id="CHEBI:18248"/>
    </ligandPart>
</feature>
<dbReference type="AlphaFoldDB" id="A0A059TI82"/>
<geneLocation type="mitochondrion" evidence="22"/>
<keyword evidence="11 19" id="KW-1133">Transmembrane helix</keyword>
<evidence type="ECO:0000256" key="15">
    <source>
        <dbReference type="ARBA" id="ARBA00023136"/>
    </source>
</evidence>
<evidence type="ECO:0000256" key="18">
    <source>
        <dbReference type="PIRSR" id="PIRSR038885-2"/>
    </source>
</evidence>
<feature type="binding site" description="axial binding residue" evidence="18">
    <location>
        <position position="183"/>
    </location>
    <ligand>
        <name>heme b</name>
        <dbReference type="ChEBI" id="CHEBI:60344"/>
        <label>b562</label>
    </ligand>
    <ligandPart>
        <name>Fe</name>
        <dbReference type="ChEBI" id="CHEBI:18248"/>
    </ligandPart>
</feature>
<feature type="transmembrane region" description="Helical" evidence="19">
    <location>
        <begin position="320"/>
        <end position="341"/>
    </location>
</feature>
<evidence type="ECO:0000256" key="3">
    <source>
        <dbReference type="ARBA" id="ARBA00013531"/>
    </source>
</evidence>
<feature type="transmembrane region" description="Helical" evidence="19">
    <location>
        <begin position="222"/>
        <end position="246"/>
    </location>
</feature>
<accession>A0A059TI82</accession>
<evidence type="ECO:0000313" key="22">
    <source>
        <dbReference type="EMBL" id="AHY87989.1"/>
    </source>
</evidence>
<evidence type="ECO:0000256" key="4">
    <source>
        <dbReference type="ARBA" id="ARBA00022448"/>
    </source>
</evidence>
<protein>
    <recommendedName>
        <fullName evidence="3 19">Cytochrome b</fullName>
    </recommendedName>
</protein>
<evidence type="ECO:0000256" key="7">
    <source>
        <dbReference type="ARBA" id="ARBA00022692"/>
    </source>
</evidence>
<keyword evidence="8 18" id="KW-0479">Metal-binding</keyword>
<evidence type="ECO:0000256" key="19">
    <source>
        <dbReference type="RuleBase" id="RU362117"/>
    </source>
</evidence>
<dbReference type="Gene3D" id="1.20.810.10">
    <property type="entry name" value="Cytochrome Bc1 Complex, Chain C"/>
    <property type="match status" value="1"/>
</dbReference>
<comment type="cofactor">
    <cofactor evidence="18">
        <name>heme</name>
        <dbReference type="ChEBI" id="CHEBI:30413"/>
    </cofactor>
    <text evidence="18">Binds 2 heme groups non-covalently.</text>
</comment>
<dbReference type="PROSITE" id="PS51003">
    <property type="entry name" value="CYTB_CTER"/>
    <property type="match status" value="1"/>
</dbReference>
<dbReference type="Pfam" id="PF00033">
    <property type="entry name" value="Cytochrome_B"/>
    <property type="match status" value="1"/>
</dbReference>
<evidence type="ECO:0000256" key="9">
    <source>
        <dbReference type="ARBA" id="ARBA00022792"/>
    </source>
</evidence>